<evidence type="ECO:0000256" key="10">
    <source>
        <dbReference type="ARBA" id="ARBA00023002"/>
    </source>
</evidence>
<evidence type="ECO:0000256" key="5">
    <source>
        <dbReference type="ARBA" id="ARBA00022525"/>
    </source>
</evidence>
<evidence type="ECO:0000256" key="8">
    <source>
        <dbReference type="ARBA" id="ARBA00022741"/>
    </source>
</evidence>
<dbReference type="GO" id="GO:0016491">
    <property type="term" value="F:oxidoreductase activity"/>
    <property type="evidence" value="ECO:0007669"/>
    <property type="project" value="UniProtKB-KW"/>
</dbReference>
<dbReference type="InterPro" id="IPR036318">
    <property type="entry name" value="FAD-bd_PCMH-like_sf"/>
</dbReference>
<keyword evidence="11" id="KW-1015">Disulfide bond</keyword>
<keyword evidence="9" id="KW-0274">FAD</keyword>
<name>A0A8S9RXW0_BRACR</name>
<evidence type="ECO:0000259" key="14">
    <source>
        <dbReference type="PROSITE" id="PS51387"/>
    </source>
</evidence>
<evidence type="ECO:0000256" key="3">
    <source>
        <dbReference type="ARBA" id="ARBA00005466"/>
    </source>
</evidence>
<feature type="signal peptide" evidence="13">
    <location>
        <begin position="1"/>
        <end position="29"/>
    </location>
</feature>
<comment type="caution">
    <text evidence="15">The sequence shown here is derived from an EMBL/GenBank/DDBJ whole genome shotgun (WGS) entry which is preliminary data.</text>
</comment>
<feature type="domain" description="FAD-binding PCMH-type" evidence="14">
    <location>
        <begin position="80"/>
        <end position="256"/>
    </location>
</feature>
<dbReference type="InterPro" id="IPR012951">
    <property type="entry name" value="BBE"/>
</dbReference>
<dbReference type="InterPro" id="IPR016169">
    <property type="entry name" value="FAD-bd_PCMH_sub2"/>
</dbReference>
<reference evidence="15" key="1">
    <citation type="submission" date="2019-12" db="EMBL/GenBank/DDBJ databases">
        <title>Genome sequencing and annotation of Brassica cretica.</title>
        <authorList>
            <person name="Studholme D.J."/>
            <person name="Sarris P."/>
        </authorList>
    </citation>
    <scope>NUCLEOTIDE SEQUENCE</scope>
    <source>
        <strain evidence="15">PFS-109/04</strain>
        <tissue evidence="15">Leaf</tissue>
    </source>
</reference>
<evidence type="ECO:0000256" key="9">
    <source>
        <dbReference type="ARBA" id="ARBA00022827"/>
    </source>
</evidence>
<comment type="subcellular location">
    <subcellularLocation>
        <location evidence="2">Secreted</location>
        <location evidence="2">Cell wall</location>
    </subcellularLocation>
</comment>
<evidence type="ECO:0000256" key="6">
    <source>
        <dbReference type="ARBA" id="ARBA00022630"/>
    </source>
</evidence>
<keyword evidence="4" id="KW-0134">Cell wall</keyword>
<accession>A0A8S9RXW0</accession>
<dbReference type="Gene3D" id="3.30.43.10">
    <property type="entry name" value="Uridine Diphospho-n-acetylenolpyruvylglucosamine Reductase, domain 2"/>
    <property type="match status" value="1"/>
</dbReference>
<dbReference type="Gene3D" id="3.30.465.10">
    <property type="match status" value="2"/>
</dbReference>
<keyword evidence="8" id="KW-0547">Nucleotide-binding</keyword>
<keyword evidence="7 13" id="KW-0732">Signal</keyword>
<organism evidence="15 16">
    <name type="scientific">Brassica cretica</name>
    <name type="common">Mustard</name>
    <dbReference type="NCBI Taxonomy" id="69181"/>
    <lineage>
        <taxon>Eukaryota</taxon>
        <taxon>Viridiplantae</taxon>
        <taxon>Streptophyta</taxon>
        <taxon>Embryophyta</taxon>
        <taxon>Tracheophyta</taxon>
        <taxon>Spermatophyta</taxon>
        <taxon>Magnoliopsida</taxon>
        <taxon>eudicotyledons</taxon>
        <taxon>Gunneridae</taxon>
        <taxon>Pentapetalae</taxon>
        <taxon>rosids</taxon>
        <taxon>malvids</taxon>
        <taxon>Brassicales</taxon>
        <taxon>Brassicaceae</taxon>
        <taxon>Brassiceae</taxon>
        <taxon>Brassica</taxon>
    </lineage>
</organism>
<feature type="domain" description="FAD-binding PCMH-type" evidence="14">
    <location>
        <begin position="287"/>
        <end position="367"/>
    </location>
</feature>
<evidence type="ECO:0000313" key="16">
    <source>
        <dbReference type="Proteomes" id="UP000712600"/>
    </source>
</evidence>
<evidence type="ECO:0000256" key="12">
    <source>
        <dbReference type="ARBA" id="ARBA00023180"/>
    </source>
</evidence>
<keyword evidence="6" id="KW-0285">Flavoprotein</keyword>
<dbReference type="GO" id="GO:0071949">
    <property type="term" value="F:FAD binding"/>
    <property type="evidence" value="ECO:0007669"/>
    <property type="project" value="InterPro"/>
</dbReference>
<dbReference type="InterPro" id="IPR016166">
    <property type="entry name" value="FAD-bd_PCMH"/>
</dbReference>
<protein>
    <recommendedName>
        <fullName evidence="14">FAD-binding PCMH-type domain-containing protein</fullName>
    </recommendedName>
</protein>
<dbReference type="Proteomes" id="UP000712600">
    <property type="component" value="Unassembled WGS sequence"/>
</dbReference>
<evidence type="ECO:0000256" key="1">
    <source>
        <dbReference type="ARBA" id="ARBA00001974"/>
    </source>
</evidence>
<dbReference type="Pfam" id="PF08031">
    <property type="entry name" value="BBE"/>
    <property type="match status" value="1"/>
</dbReference>
<dbReference type="EMBL" id="QGKX02000088">
    <property type="protein sequence ID" value="KAF3585610.1"/>
    <property type="molecule type" value="Genomic_DNA"/>
</dbReference>
<dbReference type="SUPFAM" id="SSF56176">
    <property type="entry name" value="FAD-binding/transporter-associated domain-like"/>
    <property type="match status" value="2"/>
</dbReference>
<sequence>MASAIITDANAYLVALLVLSLSHIPFSSSTIQQDFVMCLVDNSDASFPMDSSFFTRDLNASSYKMALETSAQNLRYLMPSNPKPEFIFEPLYETHVQAAVACAKKLQLHLRLRSGGHDYEGLSYVSEMETAFVIVDLSKLRHINVDLESNTAWVHAGASIGEVYYRIQEKSKVHGFPAGLCTSLGIGGHIIGGAYGSMMRKFGLGADNVLDARIVDADGKILNRAAMGEDVFWAIRGGGGGSFGVILAWKIKLVPVPETVTVFTVTKTLEQDGTRILIQEKSKVHGFPAGLCTSLGIGGHIIGGAYGSMMRKFGLGADNVLDARIVDADGKILNRAAMGEDVFWAIRGGGGGSFGVILAWKIKLVPVPETVTVFTVTKTLEQDGTRILYKWQQVADKLDEDLFIRVIIQPASKTPKSKEKTISVSYQGQFLGDANRLMQVMQRSFPQLGLMKKDCVETSWIKSVMYIAGFPSTAPPEALLDGKSLFKNYFKAKSDYVEEPIPIEGLEGLWKKLLEEDSPLTIWNPYGGMMAKIPETETPFPHRSGTLFKIQWLTLWQDGKASEAKHMDWMRDMYSYMEQYVSKSPRAAYVNYRDLDLGMNGKGSDAREWGNKYFKGNFERLVKIKAKFDPENFFRHEQSIPTGLV</sequence>
<evidence type="ECO:0000256" key="11">
    <source>
        <dbReference type="ARBA" id="ARBA00023157"/>
    </source>
</evidence>
<dbReference type="Gene3D" id="3.40.462.20">
    <property type="match status" value="1"/>
</dbReference>
<dbReference type="InterPro" id="IPR006094">
    <property type="entry name" value="Oxid_FAD_bind_N"/>
</dbReference>
<comment type="similarity">
    <text evidence="3">Belongs to the oxygen-dependent FAD-linked oxidoreductase family.</text>
</comment>
<dbReference type="Pfam" id="PF01565">
    <property type="entry name" value="FAD_binding_4"/>
    <property type="match status" value="2"/>
</dbReference>
<evidence type="ECO:0000256" key="2">
    <source>
        <dbReference type="ARBA" id="ARBA00004191"/>
    </source>
</evidence>
<proteinExistence type="inferred from homology"/>
<dbReference type="InterPro" id="IPR016167">
    <property type="entry name" value="FAD-bd_PCMH_sub1"/>
</dbReference>
<evidence type="ECO:0000256" key="4">
    <source>
        <dbReference type="ARBA" id="ARBA00022512"/>
    </source>
</evidence>
<dbReference type="FunFam" id="3.30.43.10:FF:000004">
    <property type="entry name" value="Berberine bridge enzyme-like 15"/>
    <property type="match status" value="1"/>
</dbReference>
<evidence type="ECO:0000256" key="13">
    <source>
        <dbReference type="SAM" id="SignalP"/>
    </source>
</evidence>
<dbReference type="PANTHER" id="PTHR32448">
    <property type="entry name" value="OS08G0158400 PROTEIN"/>
    <property type="match status" value="1"/>
</dbReference>
<dbReference type="AlphaFoldDB" id="A0A8S9RXW0"/>
<feature type="chain" id="PRO_5035850730" description="FAD-binding PCMH-type domain-containing protein" evidence="13">
    <location>
        <begin position="30"/>
        <end position="645"/>
    </location>
</feature>
<evidence type="ECO:0000313" key="15">
    <source>
        <dbReference type="EMBL" id="KAF3585610.1"/>
    </source>
</evidence>
<keyword evidence="10" id="KW-0560">Oxidoreductase</keyword>
<dbReference type="PROSITE" id="PS51387">
    <property type="entry name" value="FAD_PCMH"/>
    <property type="match status" value="2"/>
</dbReference>
<comment type="cofactor">
    <cofactor evidence="1">
        <name>FAD</name>
        <dbReference type="ChEBI" id="CHEBI:57692"/>
    </cofactor>
</comment>
<gene>
    <name evidence="15" type="ORF">F2Q69_00028544</name>
</gene>
<evidence type="ECO:0000256" key="7">
    <source>
        <dbReference type="ARBA" id="ARBA00022729"/>
    </source>
</evidence>
<keyword evidence="12" id="KW-0325">Glycoprotein</keyword>
<keyword evidence="5" id="KW-0964">Secreted</keyword>